<reference evidence="1 2" key="1">
    <citation type="submission" date="2016-10" db="EMBL/GenBank/DDBJ databases">
        <authorList>
            <person name="Varghese N."/>
            <person name="Submissions S."/>
        </authorList>
    </citation>
    <scope>NUCLEOTIDE SEQUENCE [LARGE SCALE GENOMIC DNA]</scope>
    <source>
        <strain evidence="1 2">DSM 18839</strain>
    </source>
</reference>
<keyword evidence="2" id="KW-1185">Reference proteome</keyword>
<sequence>MQEEISRCEKAIGHLDASIRLIDPTYDFSTIKPPRRTNTDEVFRPGETPLLALDILREAVGPVSTTDISKRMLELRGSPRVSARQFDTLNRKVNAVLNTKFRQGIVRKTGRVQGANRAVLWEVIG</sequence>
<name>A0A8G2BMP5_9PROT</name>
<dbReference type="AlphaFoldDB" id="A0A8G2BMP5"/>
<protein>
    <submittedName>
        <fullName evidence="1">Uncharacterized protein</fullName>
    </submittedName>
</protein>
<comment type="caution">
    <text evidence="1">The sequence shown here is derived from an EMBL/GenBank/DDBJ whole genome shotgun (WGS) entry which is preliminary data.</text>
</comment>
<evidence type="ECO:0000313" key="2">
    <source>
        <dbReference type="Proteomes" id="UP000198615"/>
    </source>
</evidence>
<dbReference type="EMBL" id="FNBW01000026">
    <property type="protein sequence ID" value="SDG58047.1"/>
    <property type="molecule type" value="Genomic_DNA"/>
</dbReference>
<proteinExistence type="predicted"/>
<dbReference type="Proteomes" id="UP000198615">
    <property type="component" value="Unassembled WGS sequence"/>
</dbReference>
<gene>
    <name evidence="1" type="ORF">SAMN05660686_04921</name>
</gene>
<accession>A0A8G2BMP5</accession>
<organism evidence="1 2">
    <name type="scientific">Thalassobaculum litoreum DSM 18839</name>
    <dbReference type="NCBI Taxonomy" id="1123362"/>
    <lineage>
        <taxon>Bacteria</taxon>
        <taxon>Pseudomonadati</taxon>
        <taxon>Pseudomonadota</taxon>
        <taxon>Alphaproteobacteria</taxon>
        <taxon>Rhodospirillales</taxon>
        <taxon>Thalassobaculaceae</taxon>
        <taxon>Thalassobaculum</taxon>
    </lineage>
</organism>
<evidence type="ECO:0000313" key="1">
    <source>
        <dbReference type="EMBL" id="SDG58047.1"/>
    </source>
</evidence>